<accession>A0A2Y9TVP4</accession>
<keyword evidence="2" id="KW-1185">Reference proteome</keyword>
<protein>
    <submittedName>
        <fullName evidence="1">Uncharacterized protein</fullName>
    </submittedName>
</protein>
<sequence length="119" mass="14089">MMSQGYQLHFTHQFIDMLTEAVNQSTISIHWMQKCVLPGIARYPCQGRLFLNRAATNSDNQRLRWQLARRFNCNELREWSENGWLIIYLNKLPHVYFLALISLSATENNKMDEVWQVAN</sequence>
<dbReference type="Proteomes" id="UP000244908">
    <property type="component" value="Chromosome"/>
</dbReference>
<dbReference type="RefSeq" id="WP_108899764.1">
    <property type="nucleotide sequence ID" value="NZ_CP029185.2"/>
</dbReference>
<gene>
    <name evidence="1" type="ORF">HYN51_03305</name>
</gene>
<dbReference type="KEGG" id="lpv:HYN51_03305"/>
<evidence type="ECO:0000313" key="2">
    <source>
        <dbReference type="Proteomes" id="UP000244908"/>
    </source>
</evidence>
<dbReference type="EMBL" id="CP029185">
    <property type="protein sequence ID" value="AWH87676.1"/>
    <property type="molecule type" value="Genomic_DNA"/>
</dbReference>
<evidence type="ECO:0000313" key="1">
    <source>
        <dbReference type="EMBL" id="AWH87676.1"/>
    </source>
</evidence>
<dbReference type="AlphaFoldDB" id="A0A2Y9TVP4"/>
<proteinExistence type="predicted"/>
<name>A0A2Y9TVP4_9GAMM</name>
<reference evidence="1 2" key="1">
    <citation type="journal article" date="2019" name="Int. J. Syst. Evol. Microbiol.">
        <title>Limnobaculum parvum gen. nov., sp. nov., isolated from a freshwater lake.</title>
        <authorList>
            <person name="Baek C."/>
            <person name="Shin S.K."/>
            <person name="Yi H."/>
        </authorList>
    </citation>
    <scope>NUCLEOTIDE SEQUENCE [LARGE SCALE GENOMIC DNA]</scope>
    <source>
        <strain evidence="1 2">HYN0051</strain>
    </source>
</reference>
<organism evidence="1 2">
    <name type="scientific">Limnobaculum parvum</name>
    <dbReference type="NCBI Taxonomy" id="2172103"/>
    <lineage>
        <taxon>Bacteria</taxon>
        <taxon>Pseudomonadati</taxon>
        <taxon>Pseudomonadota</taxon>
        <taxon>Gammaproteobacteria</taxon>
        <taxon>Enterobacterales</taxon>
        <taxon>Budviciaceae</taxon>
        <taxon>Limnobaculum</taxon>
    </lineage>
</organism>
<dbReference type="OrthoDB" id="6637983at2"/>